<sequence>MFCIFHELYYAFCHICMWCLNNCSEGPVLNLQFFVLTHQYMSMYSIGPFV</sequence>
<organism evidence="1">
    <name type="scientific">Arundo donax</name>
    <name type="common">Giant reed</name>
    <name type="synonym">Donax arundinaceus</name>
    <dbReference type="NCBI Taxonomy" id="35708"/>
    <lineage>
        <taxon>Eukaryota</taxon>
        <taxon>Viridiplantae</taxon>
        <taxon>Streptophyta</taxon>
        <taxon>Embryophyta</taxon>
        <taxon>Tracheophyta</taxon>
        <taxon>Spermatophyta</taxon>
        <taxon>Magnoliopsida</taxon>
        <taxon>Liliopsida</taxon>
        <taxon>Poales</taxon>
        <taxon>Poaceae</taxon>
        <taxon>PACMAD clade</taxon>
        <taxon>Arundinoideae</taxon>
        <taxon>Arundineae</taxon>
        <taxon>Arundo</taxon>
    </lineage>
</organism>
<evidence type="ECO:0000313" key="1">
    <source>
        <dbReference type="EMBL" id="JAD17109.1"/>
    </source>
</evidence>
<proteinExistence type="predicted"/>
<dbReference type="AlphaFoldDB" id="A0A0A8XT56"/>
<dbReference type="EMBL" id="GBRH01280786">
    <property type="protein sequence ID" value="JAD17109.1"/>
    <property type="molecule type" value="Transcribed_RNA"/>
</dbReference>
<accession>A0A0A8XT56</accession>
<protein>
    <submittedName>
        <fullName evidence="1">Uncharacterized protein</fullName>
    </submittedName>
</protein>
<reference evidence="1" key="2">
    <citation type="journal article" date="2015" name="Data Brief">
        <title>Shoot transcriptome of the giant reed, Arundo donax.</title>
        <authorList>
            <person name="Barrero R.A."/>
            <person name="Guerrero F.D."/>
            <person name="Moolhuijzen P."/>
            <person name="Goolsby J.A."/>
            <person name="Tidwell J."/>
            <person name="Bellgard S.E."/>
            <person name="Bellgard M.I."/>
        </authorList>
    </citation>
    <scope>NUCLEOTIDE SEQUENCE</scope>
    <source>
        <tissue evidence="1">Shoot tissue taken approximately 20 cm above the soil surface</tissue>
    </source>
</reference>
<name>A0A0A8XT56_ARUDO</name>
<reference evidence="1" key="1">
    <citation type="submission" date="2014-09" db="EMBL/GenBank/DDBJ databases">
        <authorList>
            <person name="Magalhaes I.L.F."/>
            <person name="Oliveira U."/>
            <person name="Santos F.R."/>
            <person name="Vidigal T.H.D.A."/>
            <person name="Brescovit A.D."/>
            <person name="Santos A.J."/>
        </authorList>
    </citation>
    <scope>NUCLEOTIDE SEQUENCE</scope>
    <source>
        <tissue evidence="1">Shoot tissue taken approximately 20 cm above the soil surface</tissue>
    </source>
</reference>